<dbReference type="EMBL" id="JACZEP010000003">
    <property type="protein sequence ID" value="MBE1205432.1"/>
    <property type="molecule type" value="Genomic_DNA"/>
</dbReference>
<dbReference type="RefSeq" id="WP_192566883.1">
    <property type="nucleotide sequence ID" value="NZ_JACZEP010000003.1"/>
</dbReference>
<dbReference type="InterPro" id="IPR011008">
    <property type="entry name" value="Dimeric_a/b-barrel"/>
</dbReference>
<organism evidence="2 3">
    <name type="scientific">Aminobacter carboxidus</name>
    <dbReference type="NCBI Taxonomy" id="376165"/>
    <lineage>
        <taxon>Bacteria</taxon>
        <taxon>Pseudomonadati</taxon>
        <taxon>Pseudomonadota</taxon>
        <taxon>Alphaproteobacteria</taxon>
        <taxon>Hyphomicrobiales</taxon>
        <taxon>Phyllobacteriaceae</taxon>
        <taxon>Aminobacter</taxon>
    </lineage>
</organism>
<dbReference type="Gene3D" id="3.30.70.1060">
    <property type="entry name" value="Dimeric alpha+beta barrel"/>
    <property type="match status" value="1"/>
</dbReference>
<evidence type="ECO:0000313" key="3">
    <source>
        <dbReference type="Proteomes" id="UP000598227"/>
    </source>
</evidence>
<proteinExistence type="predicted"/>
<evidence type="ECO:0000313" key="2">
    <source>
        <dbReference type="EMBL" id="MBE1205432.1"/>
    </source>
</evidence>
<protein>
    <submittedName>
        <fullName evidence="2">Muconolactone Delta-isomerase family protein</fullName>
    </submittedName>
</protein>
<evidence type="ECO:0000259" key="1">
    <source>
        <dbReference type="Pfam" id="PF02426"/>
    </source>
</evidence>
<dbReference type="Pfam" id="PF02426">
    <property type="entry name" value="MIase"/>
    <property type="match status" value="1"/>
</dbReference>
<name>A0ABR9GP43_9HYPH</name>
<sequence length="99" mass="11488">MEFLVNITLKWSENMDPELKERIIVEERAHAAELIKQGHLVRMWRVPARFENWGLWRARDATELHDIISGLPAFPWMIQVNVHPLARHAVDPAPYVAAA</sequence>
<keyword evidence="3" id="KW-1185">Reference proteome</keyword>
<dbReference type="Proteomes" id="UP000598227">
    <property type="component" value="Unassembled WGS sequence"/>
</dbReference>
<dbReference type="SUPFAM" id="SSF54909">
    <property type="entry name" value="Dimeric alpha+beta barrel"/>
    <property type="match status" value="1"/>
</dbReference>
<accession>A0ABR9GP43</accession>
<dbReference type="InterPro" id="IPR026029">
    <property type="entry name" value="MLI_dom"/>
</dbReference>
<gene>
    <name evidence="2" type="ORF">IHE39_14115</name>
</gene>
<reference evidence="2 3" key="1">
    <citation type="submission" date="2020-09" db="EMBL/GenBank/DDBJ databases">
        <title>Draft Genome Sequence of Aminobacter carboxidus type strain DSM 1086, a soil Gram-negative carboxydobacterium.</title>
        <authorList>
            <person name="Turrini P."/>
            <person name="Tescari M."/>
            <person name="Artuso I."/>
            <person name="Lugli G.A."/>
            <person name="Frangipani E."/>
            <person name="Ventura M."/>
            <person name="Visca P."/>
        </authorList>
    </citation>
    <scope>NUCLEOTIDE SEQUENCE [LARGE SCALE GENOMIC DNA]</scope>
    <source>
        <strain evidence="2 3">DSM 1086</strain>
    </source>
</reference>
<feature type="domain" description="Muconolactone isomerase" evidence="1">
    <location>
        <begin position="1"/>
        <end position="89"/>
    </location>
</feature>
<comment type="caution">
    <text evidence="2">The sequence shown here is derived from an EMBL/GenBank/DDBJ whole genome shotgun (WGS) entry which is preliminary data.</text>
</comment>